<dbReference type="STRING" id="1095629.A0A0C9WZJ0"/>
<reference evidence="14" key="2">
    <citation type="submission" date="2015-01" db="EMBL/GenBank/DDBJ databases">
        <title>Evolutionary Origins and Diversification of the Mycorrhizal Mutualists.</title>
        <authorList>
            <consortium name="DOE Joint Genome Institute"/>
            <consortium name="Mycorrhizal Genomics Consortium"/>
            <person name="Kohler A."/>
            <person name="Kuo A."/>
            <person name="Nagy L.G."/>
            <person name="Floudas D."/>
            <person name="Copeland A."/>
            <person name="Barry K.W."/>
            <person name="Cichocki N."/>
            <person name="Veneault-Fourrey C."/>
            <person name="LaButti K."/>
            <person name="Lindquist E.A."/>
            <person name="Lipzen A."/>
            <person name="Lundell T."/>
            <person name="Morin E."/>
            <person name="Murat C."/>
            <person name="Riley R."/>
            <person name="Ohm R."/>
            <person name="Sun H."/>
            <person name="Tunlid A."/>
            <person name="Henrissat B."/>
            <person name="Grigoriev I.V."/>
            <person name="Hibbett D.S."/>
            <person name="Martin F."/>
        </authorList>
    </citation>
    <scope>NUCLEOTIDE SEQUENCE [LARGE SCALE GENOMIC DNA]</scope>
    <source>
        <strain evidence="14">LaAM-08-1</strain>
    </source>
</reference>
<feature type="compositionally biased region" description="Low complexity" evidence="10">
    <location>
        <begin position="608"/>
        <end position="627"/>
    </location>
</feature>
<keyword evidence="5" id="KW-0963">Cytoplasm</keyword>
<comment type="subcellular location">
    <subcellularLocation>
        <location evidence="2">Cytoplasm</location>
    </subcellularLocation>
    <subcellularLocation>
        <location evidence="1">Nucleus</location>
    </subcellularLocation>
</comment>
<evidence type="ECO:0000256" key="3">
    <source>
        <dbReference type="ARBA" id="ARBA00010306"/>
    </source>
</evidence>
<dbReference type="SMART" id="SM00443">
    <property type="entry name" value="G_patch"/>
    <property type="match status" value="1"/>
</dbReference>
<dbReference type="InterPro" id="IPR000467">
    <property type="entry name" value="G_patch_dom"/>
</dbReference>
<name>A0A0C9WZJ0_9AGAR</name>
<evidence type="ECO:0000256" key="10">
    <source>
        <dbReference type="SAM" id="MobiDB-lite"/>
    </source>
</evidence>
<dbReference type="AlphaFoldDB" id="A0A0C9WZJ0"/>
<feature type="coiled-coil region" evidence="9">
    <location>
        <begin position="902"/>
        <end position="929"/>
    </location>
</feature>
<feature type="region of interest" description="Disordered" evidence="10">
    <location>
        <begin position="568"/>
        <end position="632"/>
    </location>
</feature>
<evidence type="ECO:0000256" key="2">
    <source>
        <dbReference type="ARBA" id="ARBA00004496"/>
    </source>
</evidence>
<feature type="region of interest" description="Disordered" evidence="10">
    <location>
        <begin position="958"/>
        <end position="981"/>
    </location>
</feature>
<keyword evidence="14" id="KW-1185">Reference proteome</keyword>
<dbReference type="GO" id="GO:0006397">
    <property type="term" value="P:mRNA processing"/>
    <property type="evidence" value="ECO:0007669"/>
    <property type="project" value="UniProtKB-KW"/>
</dbReference>
<feature type="compositionally biased region" description="Basic residues" evidence="10">
    <location>
        <begin position="1"/>
        <end position="11"/>
    </location>
</feature>
<dbReference type="InterPro" id="IPR036867">
    <property type="entry name" value="R3H_dom_sf"/>
</dbReference>
<sequence>MAPRGGKHRGGRGQPQTSPRRGDGGSPYHRGRGRGNGIPGSSFAEEELALTARMMSQVNVNGPQFRGKPRGGCGGGRGGTPQRSEANTPRGGGGGGTNTPRPANRGTPTRGTAPRGRGFGIGSPRGGAKTPNNYYDLSPNAGNYKNTNNTLSNLLYTSRPLLRPVIFVPSVLTRILFEEEADEELLKAARVHPDEDGEQNNAPTAEQVFRVFSGASFPPPPPSSSSSEDEGREDGIEEVDFNDMGKLLESLVVATTTATSSHPSLVNEGEEVFTGYFPNAHAQVPNNGDGDRGGDEETVLEIDFTELDKLTLIEGGTASDLDALGREDVSMQEGAIAGPLDSTRVSATDMDEVVTQSQSEGITIQEEDIVLARNDPVSVLGFVSDQGKGDSGSMWVDESVNAASLSTRVSGGNTNVTILNDSTTAFSSKSTRRETSIATVEAGVLVEEQLEPMAKPSSLGAADEGTNVLHAGEPHIVTDTSIEVETLDVQMTSKSIGTIDMDTTITPTQPPGTGPAIPSAAEPEQDVSFFVDVVPEPMAGGSSLPTQYPPDDSDDEEIIVYVAPHPRRLKPNTHTQTEQAIEKEKEKDTSRFEPYVGLSQTTSVNEPSFPLASTSSSTFATTQTPTTKAKNKLTTERLRVPPITTPRQAKVFKAKERRRLKKRGGGGFGVYGAMMSEAQLFVGSGDGVMRDAKRAMRRRGDSDLDWGDTSGGDDDDEEEFVSFADAQKPGKGKGKGKQRAEEEEEVDGAEGMEVDELDVDAMERFVGRLLGRDAGRFVTADDIRDGERMRAEDEDLELRGLGSGSSEDDGEEDEEVEDVFNAEEGMLISEAVVGDDLEDDEDDSDEEDEDEEQTPRTSFQARLERLRERARGKRPADASFDDGGPSSGDDEDVLDRNMTWAAEEEDDLIEELQNILDENEEILQGRNRKERRKLFRAIRDGSFDYDDDLEGFIPAKRKKDKRNSLPTALQAQWDKDRQRKAERKEARALERLLQASDPLSHKKGGKKGRKAMRLAAGLDPSTTTINVLPNRIIDMTTLVQQIRRFVGDVGGRESMSLPPTNKETRKNVHELAAAFGLKSFSKGKGDSRYITLTKTTRTGWGVDEKKVAKIVRRAGDRGGGGAGAGEFVFRGKGRGAGAGKVPVPKHKEGDEVGKAAPKISEANIGFRMLAMMGWSEGDRIGVSGGLDVPLTAIIKTTKLGLGATK</sequence>
<evidence type="ECO:0000259" key="12">
    <source>
        <dbReference type="PROSITE" id="PS51061"/>
    </source>
</evidence>
<dbReference type="Pfam" id="PF01424">
    <property type="entry name" value="R3H"/>
    <property type="match status" value="1"/>
</dbReference>
<evidence type="ECO:0000259" key="11">
    <source>
        <dbReference type="PROSITE" id="PS50174"/>
    </source>
</evidence>
<evidence type="ECO:0000256" key="4">
    <source>
        <dbReference type="ARBA" id="ARBA00018964"/>
    </source>
</evidence>
<dbReference type="SUPFAM" id="SSF82708">
    <property type="entry name" value="R3H domain"/>
    <property type="match status" value="1"/>
</dbReference>
<dbReference type="PANTHER" id="PTHR14195">
    <property type="entry name" value="G PATCH DOMAIN CONTAINING PROTEIN 2"/>
    <property type="match status" value="1"/>
</dbReference>
<dbReference type="InterPro" id="IPR034082">
    <property type="entry name" value="R3H_G-patch"/>
</dbReference>
<feature type="domain" description="G-patch" evidence="11">
    <location>
        <begin position="1161"/>
        <end position="1205"/>
    </location>
</feature>
<dbReference type="OrthoDB" id="21470at2759"/>
<keyword evidence="9" id="KW-0175">Coiled coil</keyword>
<feature type="compositionally biased region" description="Acidic residues" evidence="10">
    <location>
        <begin position="741"/>
        <end position="758"/>
    </location>
</feature>
<feature type="compositionally biased region" description="Basic and acidic residues" evidence="10">
    <location>
        <begin position="777"/>
        <end position="791"/>
    </location>
</feature>
<feature type="compositionally biased region" description="Acidic residues" evidence="10">
    <location>
        <begin position="833"/>
        <end position="852"/>
    </location>
</feature>
<feature type="region of interest" description="Disordered" evidence="10">
    <location>
        <begin position="777"/>
        <end position="902"/>
    </location>
</feature>
<reference evidence="13 14" key="1">
    <citation type="submission" date="2014-04" db="EMBL/GenBank/DDBJ databases">
        <authorList>
            <consortium name="DOE Joint Genome Institute"/>
            <person name="Kuo A."/>
            <person name="Kohler A."/>
            <person name="Nagy L.G."/>
            <person name="Floudas D."/>
            <person name="Copeland A."/>
            <person name="Barry K.W."/>
            <person name="Cichocki N."/>
            <person name="Veneault-Fourrey C."/>
            <person name="LaButti K."/>
            <person name="Lindquist E.A."/>
            <person name="Lipzen A."/>
            <person name="Lundell T."/>
            <person name="Morin E."/>
            <person name="Murat C."/>
            <person name="Sun H."/>
            <person name="Tunlid A."/>
            <person name="Henrissat B."/>
            <person name="Grigoriev I.V."/>
            <person name="Hibbett D.S."/>
            <person name="Martin F."/>
            <person name="Nordberg H.P."/>
            <person name="Cantor M.N."/>
            <person name="Hua S.X."/>
        </authorList>
    </citation>
    <scope>NUCLEOTIDE SEQUENCE [LARGE SCALE GENOMIC DNA]</scope>
    <source>
        <strain evidence="13 14">LaAM-08-1</strain>
    </source>
</reference>
<evidence type="ECO:0000256" key="8">
    <source>
        <dbReference type="ARBA" id="ARBA00023242"/>
    </source>
</evidence>
<feature type="region of interest" description="Disordered" evidence="10">
    <location>
        <begin position="1"/>
        <end position="133"/>
    </location>
</feature>
<keyword evidence="8" id="KW-0539">Nucleus</keyword>
<evidence type="ECO:0000256" key="6">
    <source>
        <dbReference type="ARBA" id="ARBA00022664"/>
    </source>
</evidence>
<feature type="compositionally biased region" description="Acidic residues" evidence="10">
    <location>
        <begin position="703"/>
        <end position="720"/>
    </location>
</feature>
<dbReference type="SMART" id="SM00393">
    <property type="entry name" value="R3H"/>
    <property type="match status" value="1"/>
</dbReference>
<feature type="compositionally biased region" description="Basic and acidic residues" evidence="10">
    <location>
        <begin position="580"/>
        <end position="591"/>
    </location>
</feature>
<protein>
    <recommendedName>
        <fullName evidence="4">Protein SQS1</fullName>
    </recommendedName>
</protein>
<dbReference type="InterPro" id="IPR051189">
    <property type="entry name" value="Splicing_assoc_domain"/>
</dbReference>
<dbReference type="Gene3D" id="3.30.1370.50">
    <property type="entry name" value="R3H-like domain"/>
    <property type="match status" value="1"/>
</dbReference>
<feature type="compositionally biased region" description="Gly residues" evidence="10">
    <location>
        <begin position="70"/>
        <end position="79"/>
    </location>
</feature>
<dbReference type="EMBL" id="KN838562">
    <property type="protein sequence ID" value="KIK05225.1"/>
    <property type="molecule type" value="Genomic_DNA"/>
</dbReference>
<dbReference type="GO" id="GO:0005737">
    <property type="term" value="C:cytoplasm"/>
    <property type="evidence" value="ECO:0007669"/>
    <property type="project" value="UniProtKB-SubCell"/>
</dbReference>
<evidence type="ECO:0000256" key="5">
    <source>
        <dbReference type="ARBA" id="ARBA00022490"/>
    </source>
</evidence>
<proteinExistence type="inferred from homology"/>
<dbReference type="HOGENOM" id="CLU_011306_0_0_1"/>
<comment type="similarity">
    <text evidence="3">Belongs to the SQS1 family.</text>
</comment>
<evidence type="ECO:0000256" key="9">
    <source>
        <dbReference type="SAM" id="Coils"/>
    </source>
</evidence>
<dbReference type="Proteomes" id="UP000054477">
    <property type="component" value="Unassembled WGS sequence"/>
</dbReference>
<feature type="compositionally biased region" description="Acidic residues" evidence="10">
    <location>
        <begin position="806"/>
        <end position="821"/>
    </location>
</feature>
<accession>A0A0C9WZJ0</accession>
<feature type="region of interest" description="Disordered" evidence="10">
    <location>
        <begin position="213"/>
        <end position="234"/>
    </location>
</feature>
<evidence type="ECO:0000313" key="14">
    <source>
        <dbReference type="Proteomes" id="UP000054477"/>
    </source>
</evidence>
<dbReference type="CDD" id="cd02646">
    <property type="entry name" value="R3H_G-patch"/>
    <property type="match status" value="1"/>
</dbReference>
<dbReference type="InterPro" id="IPR001374">
    <property type="entry name" value="R3H_dom"/>
</dbReference>
<keyword evidence="7" id="KW-0508">mRNA splicing</keyword>
<organism evidence="13 14">
    <name type="scientific">Laccaria amethystina LaAM-08-1</name>
    <dbReference type="NCBI Taxonomy" id="1095629"/>
    <lineage>
        <taxon>Eukaryota</taxon>
        <taxon>Fungi</taxon>
        <taxon>Dikarya</taxon>
        <taxon>Basidiomycota</taxon>
        <taxon>Agaricomycotina</taxon>
        <taxon>Agaricomycetes</taxon>
        <taxon>Agaricomycetidae</taxon>
        <taxon>Agaricales</taxon>
        <taxon>Agaricineae</taxon>
        <taxon>Hydnangiaceae</taxon>
        <taxon>Laccaria</taxon>
    </lineage>
</organism>
<feature type="region of interest" description="Disordered" evidence="10">
    <location>
        <begin position="694"/>
        <end position="758"/>
    </location>
</feature>
<feature type="domain" description="R3H" evidence="12">
    <location>
        <begin position="1032"/>
        <end position="1096"/>
    </location>
</feature>
<dbReference type="GO" id="GO:0008380">
    <property type="term" value="P:RNA splicing"/>
    <property type="evidence" value="ECO:0007669"/>
    <property type="project" value="UniProtKB-KW"/>
</dbReference>
<keyword evidence="6" id="KW-0507">mRNA processing</keyword>
<dbReference type="GO" id="GO:0003676">
    <property type="term" value="F:nucleic acid binding"/>
    <property type="evidence" value="ECO:0007669"/>
    <property type="project" value="UniProtKB-UniRule"/>
</dbReference>
<dbReference type="PROSITE" id="PS50174">
    <property type="entry name" value="G_PATCH"/>
    <property type="match status" value="1"/>
</dbReference>
<evidence type="ECO:0000256" key="7">
    <source>
        <dbReference type="ARBA" id="ARBA00023187"/>
    </source>
</evidence>
<gene>
    <name evidence="13" type="ORF">K443DRAFT_675342</name>
</gene>
<evidence type="ECO:0000256" key="1">
    <source>
        <dbReference type="ARBA" id="ARBA00004123"/>
    </source>
</evidence>
<dbReference type="PROSITE" id="PS51061">
    <property type="entry name" value="R3H"/>
    <property type="match status" value="1"/>
</dbReference>
<dbReference type="GO" id="GO:0005634">
    <property type="term" value="C:nucleus"/>
    <property type="evidence" value="ECO:0007669"/>
    <property type="project" value="UniProtKB-SubCell"/>
</dbReference>
<evidence type="ECO:0000313" key="13">
    <source>
        <dbReference type="EMBL" id="KIK05225.1"/>
    </source>
</evidence>